<feature type="transmembrane region" description="Helical" evidence="1">
    <location>
        <begin position="110"/>
        <end position="128"/>
    </location>
</feature>
<keyword evidence="1" id="KW-0812">Transmembrane</keyword>
<reference evidence="4 5" key="1">
    <citation type="submission" date="2019-08" db="EMBL/GenBank/DDBJ databases">
        <authorList>
            <person name="Guy L."/>
        </authorList>
    </citation>
    <scope>NUCLEOTIDE SEQUENCE [LARGE SCALE GENOMIC DNA]</scope>
    <source>
        <strain evidence="4 5">SGT-108</strain>
    </source>
</reference>
<evidence type="ECO:0000259" key="2">
    <source>
        <dbReference type="Pfam" id="PF04173"/>
    </source>
</evidence>
<dbReference type="AlphaFoldDB" id="A0A5E4PG04"/>
<evidence type="ECO:0000256" key="1">
    <source>
        <dbReference type="SAM" id="Phobius"/>
    </source>
</evidence>
<gene>
    <name evidence="4" type="ORF">AQUSIP_08550</name>
</gene>
<dbReference type="InterPro" id="IPR017192">
    <property type="entry name" value="ThioSO4-Q_OxRdtase_DoxA/D"/>
</dbReference>
<evidence type="ECO:0000313" key="4">
    <source>
        <dbReference type="EMBL" id="VVC75565.1"/>
    </source>
</evidence>
<feature type="domain" description="Thiosulphate:quinone oxidoreductase small subunit DoxA" evidence="3">
    <location>
        <begin position="232"/>
        <end position="344"/>
    </location>
</feature>
<dbReference type="InterPro" id="IPR011636">
    <property type="entry name" value="DoxA"/>
</dbReference>
<dbReference type="InterPro" id="IPR007301">
    <property type="entry name" value="DoxD"/>
</dbReference>
<feature type="transmembrane region" description="Helical" evidence="1">
    <location>
        <begin position="82"/>
        <end position="104"/>
    </location>
</feature>
<keyword evidence="1" id="KW-1133">Transmembrane helix</keyword>
<sequence length="354" mass="39396">MNDSVNEMNAEHTWKHIGLVILSIRFVQGWIFWGGGSRRFIYDPEKLDPYSSQWMANKLQSAMPGAMLGLEQLVSFMLQHFILLYTSIILFSLVELICGLNLVFGFFTRVSAFMTALISIALMLLFGWQGSTCMDEWTMAAANLSIGLTLALSGGSWLSVDHFLAMRHPALARKCWFIALASGPLSAVRLKQASLVFLTFSMIFTLLTYNYLRGSVFTPYHSGPVSTGEHHLAIDHVRLQKNGSLSFNAYVDAGTPGMPAYIIRIELADLNGSDMETWTGKELSALPAQNIRNYYAYNRITTGPYGLVAPLSAKAEIVLPAMTHNTALHSSPYQLRIYTVSGKRFTLEVQPSQE</sequence>
<accession>A0A5E4PG04</accession>
<protein>
    <recommendedName>
        <fullName evidence="6">TQO small subunit DoxD domain-containing protein</fullName>
    </recommendedName>
</protein>
<feature type="transmembrane region" description="Helical" evidence="1">
    <location>
        <begin position="195"/>
        <end position="212"/>
    </location>
</feature>
<evidence type="ECO:0008006" key="6">
    <source>
        <dbReference type="Google" id="ProtNLM"/>
    </source>
</evidence>
<organism evidence="4 5">
    <name type="scientific">Aquicella siphonis</name>
    <dbReference type="NCBI Taxonomy" id="254247"/>
    <lineage>
        <taxon>Bacteria</taxon>
        <taxon>Pseudomonadati</taxon>
        <taxon>Pseudomonadota</taxon>
        <taxon>Gammaproteobacteria</taxon>
        <taxon>Legionellales</taxon>
        <taxon>Coxiellaceae</taxon>
        <taxon>Aquicella</taxon>
    </lineage>
</organism>
<proteinExistence type="predicted"/>
<keyword evidence="1" id="KW-0472">Membrane</keyword>
<evidence type="ECO:0000313" key="5">
    <source>
        <dbReference type="Proteomes" id="UP000324194"/>
    </source>
</evidence>
<dbReference type="Pfam" id="PF04173">
    <property type="entry name" value="DoxD"/>
    <property type="match status" value="1"/>
</dbReference>
<feature type="transmembrane region" description="Helical" evidence="1">
    <location>
        <begin position="14"/>
        <end position="33"/>
    </location>
</feature>
<feature type="transmembrane region" description="Helical" evidence="1">
    <location>
        <begin position="140"/>
        <end position="158"/>
    </location>
</feature>
<name>A0A5E4PG04_9COXI</name>
<dbReference type="RefSeq" id="WP_148338861.1">
    <property type="nucleotide sequence ID" value="NZ_LR699119.1"/>
</dbReference>
<dbReference type="Proteomes" id="UP000324194">
    <property type="component" value="Chromosome 1"/>
</dbReference>
<feature type="domain" description="TQO small subunit DoxD" evidence="2">
    <location>
        <begin position="22"/>
        <end position="174"/>
    </location>
</feature>
<dbReference type="PIRSF" id="PIRSF037390">
    <property type="entry name" value="Thiosulph_Quin_oxidored_DoxA-D"/>
    <property type="match status" value="1"/>
</dbReference>
<dbReference type="EMBL" id="LR699119">
    <property type="protein sequence ID" value="VVC75565.1"/>
    <property type="molecule type" value="Genomic_DNA"/>
</dbReference>
<dbReference type="Pfam" id="PF07680">
    <property type="entry name" value="DoxA"/>
    <property type="match status" value="1"/>
</dbReference>
<evidence type="ECO:0000259" key="3">
    <source>
        <dbReference type="Pfam" id="PF07680"/>
    </source>
</evidence>
<dbReference type="KEGG" id="asip:AQUSIP_08550"/>
<keyword evidence="5" id="KW-1185">Reference proteome</keyword>
<dbReference type="OrthoDB" id="9790967at2"/>